<sequence length="126" mass="14409">MPGVQAGHKREQQRSFGQAVEPFAGQDRAFEQFRPSLHIFRIQAAQLTHVRVPALYKAPDLPLTERREHGFRKTLQTPILLLVRVGAAGHDDTAARRAFCELLDRLLNLCAAMIRFRHFIQAIQQQ</sequence>
<protein>
    <submittedName>
        <fullName evidence="1">Uncharacterized protein</fullName>
    </submittedName>
</protein>
<evidence type="ECO:0000313" key="1">
    <source>
        <dbReference type="EMBL" id="GAK57343.1"/>
    </source>
</evidence>
<accession>A0A081BYD8</accession>
<dbReference type="EMBL" id="DF820466">
    <property type="protein sequence ID" value="GAK57343.1"/>
    <property type="molecule type" value="Genomic_DNA"/>
</dbReference>
<evidence type="ECO:0000313" key="2">
    <source>
        <dbReference type="Proteomes" id="UP000030661"/>
    </source>
</evidence>
<dbReference type="AlphaFoldDB" id="A0A081BYD8"/>
<name>A0A081BYD8_VECG1</name>
<proteinExistence type="predicted"/>
<reference evidence="1" key="1">
    <citation type="journal article" date="2015" name="PeerJ">
        <title>First genomic representation of candidate bacterial phylum KSB3 points to enhanced environmental sensing as a trigger of wastewater bulking.</title>
        <authorList>
            <person name="Sekiguchi Y."/>
            <person name="Ohashi A."/>
            <person name="Parks D.H."/>
            <person name="Yamauchi T."/>
            <person name="Tyson G.W."/>
            <person name="Hugenholtz P."/>
        </authorList>
    </citation>
    <scope>NUCLEOTIDE SEQUENCE [LARGE SCALE GENOMIC DNA]</scope>
</reference>
<keyword evidence="2" id="KW-1185">Reference proteome</keyword>
<gene>
    <name evidence="1" type="ORF">U27_04308</name>
</gene>
<organism evidence="1">
    <name type="scientific">Vecturithrix granuli</name>
    <dbReference type="NCBI Taxonomy" id="1499967"/>
    <lineage>
        <taxon>Bacteria</taxon>
        <taxon>Candidatus Moduliflexota</taxon>
        <taxon>Candidatus Vecturitrichia</taxon>
        <taxon>Candidatus Vecturitrichales</taxon>
        <taxon>Candidatus Vecturitrichaceae</taxon>
        <taxon>Candidatus Vecturithrix</taxon>
    </lineage>
</organism>
<dbReference type="HOGENOM" id="CLU_1977205_0_0_0"/>
<dbReference type="Proteomes" id="UP000030661">
    <property type="component" value="Unassembled WGS sequence"/>
</dbReference>